<feature type="region of interest" description="Disordered" evidence="1">
    <location>
        <begin position="1"/>
        <end position="26"/>
    </location>
</feature>
<dbReference type="Proteomes" id="UP000001382">
    <property type="component" value="Chromosome"/>
</dbReference>
<evidence type="ECO:0000313" key="3">
    <source>
        <dbReference type="Proteomes" id="UP000001382"/>
    </source>
</evidence>
<proteinExistence type="predicted"/>
<dbReference type="HOGENOM" id="CLU_2843619_0_0_11"/>
<evidence type="ECO:0000313" key="2">
    <source>
        <dbReference type="EMBL" id="ADB75190.1"/>
    </source>
</evidence>
<evidence type="ECO:0000256" key="1">
    <source>
        <dbReference type="SAM" id="MobiDB-lite"/>
    </source>
</evidence>
<organism evidence="2 3">
    <name type="scientific">Geodermatophilus obscurus (strain ATCC 25078 / DSM 43160 / JCM 3152 / CCUG 61914 / KCC A-0152 / KCTC 9177 / NBRC 13315 / NRRL B-3577 / G-20)</name>
    <dbReference type="NCBI Taxonomy" id="526225"/>
    <lineage>
        <taxon>Bacteria</taxon>
        <taxon>Bacillati</taxon>
        <taxon>Actinomycetota</taxon>
        <taxon>Actinomycetes</taxon>
        <taxon>Geodermatophilales</taxon>
        <taxon>Geodermatophilaceae</taxon>
        <taxon>Geodermatophilus</taxon>
    </lineage>
</organism>
<dbReference type="AlphaFoldDB" id="D2S5B0"/>
<sequence>MTTIATGPTDPGSPATRETTDASVVERRQQRRALCDAGPGRIEVLGAPVLRSPLDRDTAQPEVLA</sequence>
<accession>D2S5B0</accession>
<reference evidence="3" key="2">
    <citation type="submission" date="2010-01" db="EMBL/GenBank/DDBJ databases">
        <title>The complete genome of Geodermatophilus obscurus DSM 43160.</title>
        <authorList>
            <consortium name="US DOE Joint Genome Institute (JGI-PGF)"/>
            <person name="Lucas S."/>
            <person name="Copeland A."/>
            <person name="Lapidus A."/>
            <person name="Glavina del Rio T."/>
            <person name="Dalin E."/>
            <person name="Tice H."/>
            <person name="Bruce D."/>
            <person name="Goodwin L."/>
            <person name="Pitluck S."/>
            <person name="Kyrpides N."/>
            <person name="Mavromatis K."/>
            <person name="Ivanova N."/>
            <person name="Munk A.C."/>
            <person name="Brettin T."/>
            <person name="Detter J.C."/>
            <person name="Han C."/>
            <person name="Larimer F."/>
            <person name="Land M."/>
            <person name="Hauser L."/>
            <person name="Markowitz V."/>
            <person name="Cheng J.-F."/>
            <person name="Hugenholtz P."/>
            <person name="Woyke T."/>
            <person name="Wu D."/>
            <person name="Jando M."/>
            <person name="Schneider S."/>
            <person name="Klenk H.-P."/>
            <person name="Eisen J.A."/>
        </authorList>
    </citation>
    <scope>NUCLEOTIDE SEQUENCE [LARGE SCALE GENOMIC DNA]</scope>
    <source>
        <strain evidence="3">ATCC 25078 / DSM 43160 / JCM 3152 / KCC A-0152 / KCTC 9177 / NBRC 13315 / NRRL B-3577 / G-20</strain>
    </source>
</reference>
<keyword evidence="3" id="KW-1185">Reference proteome</keyword>
<dbReference type="OrthoDB" id="9883374at2"/>
<dbReference type="EMBL" id="CP001867">
    <property type="protein sequence ID" value="ADB75190.1"/>
    <property type="molecule type" value="Genomic_DNA"/>
</dbReference>
<dbReference type="KEGG" id="gob:Gobs_2520"/>
<gene>
    <name evidence="2" type="ordered locus">Gobs_2520</name>
</gene>
<name>D2S5B0_GEOOG</name>
<reference evidence="2 3" key="1">
    <citation type="journal article" date="2010" name="Stand. Genomic Sci.">
        <title>Complete genome sequence of Geodermatophilus obscurus type strain (G-20).</title>
        <authorList>
            <person name="Ivanova N."/>
            <person name="Sikorski J."/>
            <person name="Jando M."/>
            <person name="Munk C."/>
            <person name="Lapidus A."/>
            <person name="Glavina Del Rio T."/>
            <person name="Copeland A."/>
            <person name="Tice H."/>
            <person name="Cheng J.-F."/>
            <person name="Lucas S."/>
            <person name="Chen F."/>
            <person name="Nolan M."/>
            <person name="Bruce D."/>
            <person name="Goodwin L."/>
            <person name="Pitluck S."/>
            <person name="Mavromatis K."/>
            <person name="Mikhailova N."/>
            <person name="Pati A."/>
            <person name="Chen A."/>
            <person name="Palaniappan K."/>
            <person name="Land M."/>
            <person name="Hauser L."/>
            <person name="Chang Y.-J."/>
            <person name="Jeffries C.D."/>
            <person name="Meincke L."/>
            <person name="Brettin T."/>
            <person name="Detter J.C."/>
            <person name="Detter J.C."/>
            <person name="Rohde M."/>
            <person name="Goeker M."/>
            <person name="Bristow J."/>
            <person name="Eisen J.A."/>
            <person name="Markowitz V."/>
            <person name="Hugenholtz P."/>
            <person name="Kyrpides N.C."/>
            <person name="Klenk H.-P."/>
        </authorList>
    </citation>
    <scope>NUCLEOTIDE SEQUENCE [LARGE SCALE GENOMIC DNA]</scope>
    <source>
        <strain evidence="3">ATCC 25078 / DSM 43160 / JCM 3152 / KCC A-0152 / KCTC 9177 / NBRC 13315 / NRRL B-3577 / G-20</strain>
    </source>
</reference>
<protein>
    <submittedName>
        <fullName evidence="2">Uncharacterized protein</fullName>
    </submittedName>
</protein>
<dbReference type="STRING" id="526225.Gobs_2520"/>